<reference evidence="2" key="1">
    <citation type="submission" date="2022-11" db="EMBL/GenBank/DDBJ databases">
        <authorList>
            <person name="Somphong A."/>
            <person name="Phongsopitanun W."/>
        </authorList>
    </citation>
    <scope>NUCLEOTIDE SEQUENCE</scope>
    <source>
        <strain evidence="2">Pm04-4</strain>
    </source>
</reference>
<accession>A0ABT4ATD3</accession>
<evidence type="ECO:0000313" key="3">
    <source>
        <dbReference type="Proteomes" id="UP001151002"/>
    </source>
</evidence>
<protein>
    <submittedName>
        <fullName evidence="2">DUF397 domain-containing protein</fullName>
    </submittedName>
</protein>
<name>A0ABT4ATD3_9ACTN</name>
<feature type="domain" description="DUF397" evidence="1">
    <location>
        <begin position="11"/>
        <end position="59"/>
    </location>
</feature>
<organism evidence="2 3">
    <name type="scientific">Paractinoplanes pyxinae</name>
    <dbReference type="NCBI Taxonomy" id="2997416"/>
    <lineage>
        <taxon>Bacteria</taxon>
        <taxon>Bacillati</taxon>
        <taxon>Actinomycetota</taxon>
        <taxon>Actinomycetes</taxon>
        <taxon>Micromonosporales</taxon>
        <taxon>Micromonosporaceae</taxon>
        <taxon>Paractinoplanes</taxon>
    </lineage>
</organism>
<sequence length="65" mass="7271">MKIQFTEALLWQKAKRCTGGNCVEAAEAEGQVLLRNSTNPNMILTFTAEEWDAFVDGVKKGEFSF</sequence>
<dbReference type="EMBL" id="JAPNTZ010000002">
    <property type="protein sequence ID" value="MCY1137432.1"/>
    <property type="molecule type" value="Genomic_DNA"/>
</dbReference>
<keyword evidence="3" id="KW-1185">Reference proteome</keyword>
<dbReference type="InterPro" id="IPR007278">
    <property type="entry name" value="DUF397"/>
</dbReference>
<proteinExistence type="predicted"/>
<gene>
    <name evidence="2" type="ORF">OWR29_05425</name>
</gene>
<evidence type="ECO:0000313" key="2">
    <source>
        <dbReference type="EMBL" id="MCY1137432.1"/>
    </source>
</evidence>
<evidence type="ECO:0000259" key="1">
    <source>
        <dbReference type="Pfam" id="PF04149"/>
    </source>
</evidence>
<comment type="caution">
    <text evidence="2">The sequence shown here is derived from an EMBL/GenBank/DDBJ whole genome shotgun (WGS) entry which is preliminary data.</text>
</comment>
<dbReference type="Proteomes" id="UP001151002">
    <property type="component" value="Unassembled WGS sequence"/>
</dbReference>
<dbReference type="Pfam" id="PF04149">
    <property type="entry name" value="DUF397"/>
    <property type="match status" value="1"/>
</dbReference>
<dbReference type="RefSeq" id="WP_267561381.1">
    <property type="nucleotide sequence ID" value="NZ_JAPNTZ010000002.1"/>
</dbReference>